<keyword evidence="5 14" id="KW-0418">Kinase</keyword>
<gene>
    <name evidence="17" type="primary">LOC113205648</name>
</gene>
<keyword evidence="4 10" id="KW-0547">Nucleotide-binding</keyword>
<feature type="binding site" evidence="10">
    <location>
        <begin position="223"/>
        <end position="224"/>
    </location>
    <ligand>
        <name>ATP</name>
        <dbReference type="ChEBI" id="CHEBI:30616"/>
    </ligand>
</feature>
<comment type="similarity">
    <text evidence="14">Belongs to the protein kinase superfamily. Ser/Thr protein kinase family. Aurora subfamily.</text>
</comment>
<dbReference type="InterPro" id="IPR011009">
    <property type="entry name" value="Kinase-like_dom_sf"/>
</dbReference>
<feature type="binding site" evidence="10 12">
    <location>
        <position position="123"/>
    </location>
    <ligand>
        <name>ATP</name>
        <dbReference type="ChEBI" id="CHEBI:30616"/>
    </ligand>
</feature>
<feature type="binding site" evidence="10">
    <location>
        <position position="104"/>
    </location>
    <ligand>
        <name>ATP</name>
        <dbReference type="ChEBI" id="CHEBI:30616"/>
    </ligand>
</feature>
<evidence type="ECO:0000256" key="13">
    <source>
        <dbReference type="RuleBase" id="RU000304"/>
    </source>
</evidence>
<dbReference type="GO" id="GO:0032506">
    <property type="term" value="P:cytokinetic process"/>
    <property type="evidence" value="ECO:0007669"/>
    <property type="project" value="UniProtKB-ARBA"/>
</dbReference>
<name>A0A6J1S7X3_FRAOC</name>
<keyword evidence="2 13" id="KW-0723">Serine/threonine-protein kinase</keyword>
<dbReference type="GO" id="GO:0030496">
    <property type="term" value="C:midbody"/>
    <property type="evidence" value="ECO:0007669"/>
    <property type="project" value="UniProtKB-SubCell"/>
</dbReference>
<dbReference type="FunFam" id="3.30.200.20:FF:000042">
    <property type="entry name" value="Aurora kinase A"/>
    <property type="match status" value="1"/>
</dbReference>
<keyword evidence="16" id="KW-1185">Reference proteome</keyword>
<sequence>MFDFVDSSSCLGKPAIRSTVARRPFKFQNRVVIPLPPLLLFQVTMTPENLDEVFSVPSTCPPEKRTNVQKTLNLMKEHVIARNGQTYNWTIRDFDIGCPLGRGKFGRVYLAREKSTKYMVALKLLYKSELVKSRLEKQVLREIEIQTHLRHPNILSLLTYFYDSSRIYLVLEFAARGELYKHLQQQPHGRFAEPEAAKYVYQVADALRHCHLYKVIHRDIKPENLLLDARGNIKLADFGWSVHAPSSKRKTMCGTLDYLPPEMVLGREYDERVDFWCLGVLCYEFLVGRPPFESSQQDDTYRRIQAVDVKYPDHVRPLARDLISKLLRKNPFDRLPLEDVKIHSWIVSQKAMAK</sequence>
<feature type="cross-link" description="Glycyl lysine isopeptide (Lys-Gly) (interchain with G-Cter in SUMO2)" evidence="11">
    <location>
        <position position="221"/>
    </location>
</feature>
<evidence type="ECO:0000256" key="7">
    <source>
        <dbReference type="ARBA" id="ARBA00047899"/>
    </source>
</evidence>
<dbReference type="Gene3D" id="3.30.200.20">
    <property type="entry name" value="Phosphorylase Kinase, domain 1"/>
    <property type="match status" value="1"/>
</dbReference>
<dbReference type="PROSITE" id="PS00108">
    <property type="entry name" value="PROTEIN_KINASE_ST"/>
    <property type="match status" value="1"/>
</dbReference>
<dbReference type="AlphaFoldDB" id="A0A6J1S7X3"/>
<comment type="catalytic activity">
    <reaction evidence="8 14">
        <text>L-seryl-[protein] + ATP = O-phospho-L-seryl-[protein] + ADP + H(+)</text>
        <dbReference type="Rhea" id="RHEA:17989"/>
        <dbReference type="Rhea" id="RHEA-COMP:9863"/>
        <dbReference type="Rhea" id="RHEA-COMP:11604"/>
        <dbReference type="ChEBI" id="CHEBI:15378"/>
        <dbReference type="ChEBI" id="CHEBI:29999"/>
        <dbReference type="ChEBI" id="CHEBI:30616"/>
        <dbReference type="ChEBI" id="CHEBI:83421"/>
        <dbReference type="ChEBI" id="CHEBI:456216"/>
        <dbReference type="EC" id="2.7.11.1"/>
    </reaction>
</comment>
<comment type="catalytic activity">
    <reaction evidence="7 14">
        <text>L-threonyl-[protein] + ATP = O-phospho-L-threonyl-[protein] + ADP + H(+)</text>
        <dbReference type="Rhea" id="RHEA:46608"/>
        <dbReference type="Rhea" id="RHEA-COMP:11060"/>
        <dbReference type="Rhea" id="RHEA-COMP:11605"/>
        <dbReference type="ChEBI" id="CHEBI:15378"/>
        <dbReference type="ChEBI" id="CHEBI:30013"/>
        <dbReference type="ChEBI" id="CHEBI:30616"/>
        <dbReference type="ChEBI" id="CHEBI:61977"/>
        <dbReference type="ChEBI" id="CHEBI:456216"/>
        <dbReference type="EC" id="2.7.11.1"/>
    </reaction>
</comment>
<evidence type="ECO:0000259" key="15">
    <source>
        <dbReference type="PROSITE" id="PS50011"/>
    </source>
</evidence>
<evidence type="ECO:0000256" key="8">
    <source>
        <dbReference type="ARBA" id="ARBA00048679"/>
    </source>
</evidence>
<dbReference type="CDD" id="cd14007">
    <property type="entry name" value="STKc_Aurora"/>
    <property type="match status" value="1"/>
</dbReference>
<accession>A0A6J1S7X3</accession>
<dbReference type="RefSeq" id="XP_026277137.1">
    <property type="nucleotide sequence ID" value="XM_026421352.2"/>
</dbReference>
<dbReference type="GO" id="GO:0006325">
    <property type="term" value="P:chromatin organization"/>
    <property type="evidence" value="ECO:0007669"/>
    <property type="project" value="UniProtKB-ARBA"/>
</dbReference>
<keyword evidence="3 14" id="KW-0808">Transferase</keyword>
<evidence type="ECO:0000256" key="4">
    <source>
        <dbReference type="ARBA" id="ARBA00022741"/>
    </source>
</evidence>
<feature type="binding site" evidence="10">
    <location>
        <position position="237"/>
    </location>
    <ligand>
        <name>ATP</name>
        <dbReference type="ChEBI" id="CHEBI:30616"/>
    </ligand>
</feature>
<dbReference type="PROSITE" id="PS50011">
    <property type="entry name" value="PROTEIN_KINASE_DOM"/>
    <property type="match status" value="1"/>
</dbReference>
<proteinExistence type="inferred from homology"/>
<dbReference type="GO" id="GO:0030261">
    <property type="term" value="P:chromosome condensation"/>
    <property type="evidence" value="ECO:0007669"/>
    <property type="project" value="UniProtKB-ARBA"/>
</dbReference>
<evidence type="ECO:0000256" key="5">
    <source>
        <dbReference type="ARBA" id="ARBA00022777"/>
    </source>
</evidence>
<keyword evidence="6 10" id="KW-0067">ATP-binding</keyword>
<feature type="binding site" evidence="10">
    <location>
        <begin position="172"/>
        <end position="174"/>
    </location>
    <ligand>
        <name>ATP</name>
        <dbReference type="ChEBI" id="CHEBI:30616"/>
    </ligand>
</feature>
<dbReference type="InterPro" id="IPR008271">
    <property type="entry name" value="Ser/Thr_kinase_AS"/>
</dbReference>
<dbReference type="Pfam" id="PF00069">
    <property type="entry name" value="Pkinase"/>
    <property type="match status" value="1"/>
</dbReference>
<dbReference type="SMART" id="SM00220">
    <property type="entry name" value="S_TKc"/>
    <property type="match status" value="1"/>
</dbReference>
<evidence type="ECO:0000256" key="2">
    <source>
        <dbReference type="ARBA" id="ARBA00022527"/>
    </source>
</evidence>
<feature type="active site" description="Proton acceptor" evidence="9">
    <location>
        <position position="219"/>
    </location>
</feature>
<dbReference type="InterPro" id="IPR030616">
    <property type="entry name" value="Aur-like"/>
</dbReference>
<dbReference type="GO" id="GO:0000070">
    <property type="term" value="P:mitotic sister chromatid segregation"/>
    <property type="evidence" value="ECO:0007669"/>
    <property type="project" value="UniProtKB-ARBA"/>
</dbReference>
<dbReference type="GeneID" id="113205648"/>
<dbReference type="KEGG" id="foc:113205648"/>
<evidence type="ECO:0000313" key="16">
    <source>
        <dbReference type="Proteomes" id="UP000504606"/>
    </source>
</evidence>
<evidence type="ECO:0000256" key="3">
    <source>
        <dbReference type="ARBA" id="ARBA00022679"/>
    </source>
</evidence>
<dbReference type="PANTHER" id="PTHR24350">
    <property type="entry name" value="SERINE/THREONINE-PROTEIN KINASE IAL-RELATED"/>
    <property type="match status" value="1"/>
</dbReference>
<dbReference type="FunFam" id="1.10.510.10:FF:000235">
    <property type="entry name" value="Serine/threonine-protein kinase ark1"/>
    <property type="match status" value="1"/>
</dbReference>
<feature type="domain" description="Protein kinase" evidence="15">
    <location>
        <begin position="94"/>
        <end position="346"/>
    </location>
</feature>
<organism evidence="16 17">
    <name type="scientific">Frankliniella occidentalis</name>
    <name type="common">Western flower thrips</name>
    <name type="synonym">Euthrips occidentalis</name>
    <dbReference type="NCBI Taxonomy" id="133901"/>
    <lineage>
        <taxon>Eukaryota</taxon>
        <taxon>Metazoa</taxon>
        <taxon>Ecdysozoa</taxon>
        <taxon>Arthropoda</taxon>
        <taxon>Hexapoda</taxon>
        <taxon>Insecta</taxon>
        <taxon>Pterygota</taxon>
        <taxon>Neoptera</taxon>
        <taxon>Paraneoptera</taxon>
        <taxon>Thysanoptera</taxon>
        <taxon>Terebrantia</taxon>
        <taxon>Thripoidea</taxon>
        <taxon>Thripidae</taxon>
        <taxon>Frankliniella</taxon>
    </lineage>
</organism>
<evidence type="ECO:0000313" key="17">
    <source>
        <dbReference type="RefSeq" id="XP_026277137.1"/>
    </source>
</evidence>
<evidence type="ECO:0000256" key="9">
    <source>
        <dbReference type="PIRSR" id="PIRSR630616-1"/>
    </source>
</evidence>
<dbReference type="Gene3D" id="1.10.510.10">
    <property type="entry name" value="Transferase(Phosphotransferase) domain 1"/>
    <property type="match status" value="1"/>
</dbReference>
<dbReference type="Proteomes" id="UP000504606">
    <property type="component" value="Unplaced"/>
</dbReference>
<dbReference type="OrthoDB" id="377346at2759"/>
<reference evidence="17" key="1">
    <citation type="submission" date="2025-08" db="UniProtKB">
        <authorList>
            <consortium name="RefSeq"/>
        </authorList>
    </citation>
    <scope>IDENTIFICATION</scope>
    <source>
        <tissue evidence="17">Whole organism</tissue>
    </source>
</reference>
<evidence type="ECO:0000256" key="10">
    <source>
        <dbReference type="PIRSR" id="PIRSR630616-2"/>
    </source>
</evidence>
<dbReference type="EC" id="2.7.11.1" evidence="14"/>
<evidence type="ECO:0000256" key="6">
    <source>
        <dbReference type="ARBA" id="ARBA00022840"/>
    </source>
</evidence>
<dbReference type="InterPro" id="IPR017441">
    <property type="entry name" value="Protein_kinase_ATP_BS"/>
</dbReference>
<evidence type="ECO:0000256" key="11">
    <source>
        <dbReference type="PIRSR" id="PIRSR630616-3"/>
    </source>
</evidence>
<evidence type="ECO:0000256" key="12">
    <source>
        <dbReference type="PROSITE-ProRule" id="PRU10141"/>
    </source>
</evidence>
<dbReference type="PROSITE" id="PS00107">
    <property type="entry name" value="PROTEIN_KINASE_ATP"/>
    <property type="match status" value="1"/>
</dbReference>
<evidence type="ECO:0000256" key="14">
    <source>
        <dbReference type="RuleBase" id="RU367134"/>
    </source>
</evidence>
<evidence type="ECO:0000256" key="1">
    <source>
        <dbReference type="ARBA" id="ARBA00004214"/>
    </source>
</evidence>
<dbReference type="GO" id="GO:0005524">
    <property type="term" value="F:ATP binding"/>
    <property type="evidence" value="ECO:0007669"/>
    <property type="project" value="UniProtKB-UniRule"/>
</dbReference>
<dbReference type="SUPFAM" id="SSF56112">
    <property type="entry name" value="Protein kinase-like (PK-like)"/>
    <property type="match status" value="1"/>
</dbReference>
<dbReference type="InterPro" id="IPR000719">
    <property type="entry name" value="Prot_kinase_dom"/>
</dbReference>
<comment type="subcellular location">
    <subcellularLocation>
        <location evidence="1">Midbody</location>
    </subcellularLocation>
</comment>
<dbReference type="GO" id="GO:0004674">
    <property type="term" value="F:protein serine/threonine kinase activity"/>
    <property type="evidence" value="ECO:0007669"/>
    <property type="project" value="UniProtKB-KW"/>
</dbReference>
<protein>
    <recommendedName>
        <fullName evidence="14">Aurora kinase</fullName>
        <ecNumber evidence="14">2.7.11.1</ecNumber>
    </recommendedName>
</protein>